<dbReference type="InterPro" id="IPR052189">
    <property type="entry name" value="L-asp_N-monooxygenase_NS-form"/>
</dbReference>
<dbReference type="OrthoDB" id="3653265at2"/>
<feature type="domain" description="FAD-dependent urate hydroxylase HpyO/Asp monooxygenase CreE-like FAD/NAD(P)-binding" evidence="1">
    <location>
        <begin position="22"/>
        <end position="204"/>
    </location>
</feature>
<dbReference type="InterPro" id="IPR036188">
    <property type="entry name" value="FAD/NAD-bd_sf"/>
</dbReference>
<evidence type="ECO:0000313" key="3">
    <source>
        <dbReference type="Proteomes" id="UP000431744"/>
    </source>
</evidence>
<dbReference type="PANTHER" id="PTHR40254:SF1">
    <property type="entry name" value="BLR0577 PROTEIN"/>
    <property type="match status" value="1"/>
</dbReference>
<evidence type="ECO:0000313" key="2">
    <source>
        <dbReference type="EMBL" id="KAB1650281.1"/>
    </source>
</evidence>
<dbReference type="RefSeq" id="WP_158028865.1">
    <property type="nucleotide sequence ID" value="NZ_BMHG01000001.1"/>
</dbReference>
<accession>A0A6H9WRN0</accession>
<dbReference type="AlphaFoldDB" id="A0A6H9WRN0"/>
<dbReference type="InterPro" id="IPR038732">
    <property type="entry name" value="HpyO/CreE_NAD-binding"/>
</dbReference>
<proteinExistence type="predicted"/>
<sequence length="676" mass="73610">MPTGTIRLIDHDPRRGSRCVTVIGAGPRGVGWLERFVENHPEYGSMPLVVHLVDPHPVGGGKIWRDEQSGLLKLNSLAADVTMFTDETSTIEGPVAPGPSLVEWAEGVRDGSIDDVDLDREAEPELAEELEALGPGSFPTRRLQERYLSWFFRRAAAKLAAGSRIMIHPTSVTAVMDQANGTQRVHLADGSSMTTDVVLYALGHTESEPSAESAALLEFAEQHGLAYQQPAYTADADLARFMPGEPVLVRGMGLAAIDLLVLLGEGRGGRYEPAPELGPTRLRYVPSGLEPRILIGSRRGVPYHAKPTAPLAGDVPSCRYVTAGALAKLLDRPARVDFRDDLLPLIHKELLYGVARELFTGHPERTRGSFDDLVAVLDAHRADSDEVRRAVAAAIPDARDRFDLAAFDRPLAGREFADHETLQEALREYVRDDLYRRSSPEQSATTAMFFSLLYAYMALVDVTDHPNWTARSIATMYGQWHHFFSYVASGPPGHRLEELLALSEAGIVEFLGGDVRIVLDEGDGERRDAAFVATGAHLAEPVRASALIDAWLPDADAETSLNAALRDLVDSGVGKVHVHDDGRDVVSTGRIEVRSSDSRIVRPDGTAHPRRFAIGAYTSAPFVGAFSRPRTNAVAFRENDTVARAILEVLRTRNDAAVCLAEIGPEVEVFDGVVLV</sequence>
<dbReference type="SUPFAM" id="SSF51905">
    <property type="entry name" value="FAD/NAD(P)-binding domain"/>
    <property type="match status" value="1"/>
</dbReference>
<name>A0A6H9WRN0_9MICO</name>
<dbReference type="Proteomes" id="UP000431744">
    <property type="component" value="Unassembled WGS sequence"/>
</dbReference>
<reference evidence="2 3" key="1">
    <citation type="submission" date="2019-09" db="EMBL/GenBank/DDBJ databases">
        <title>Phylogeny of genus Pseudoclavibacter and closely related genus.</title>
        <authorList>
            <person name="Li Y."/>
        </authorList>
    </citation>
    <scope>NUCLEOTIDE SEQUENCE [LARGE SCALE GENOMIC DNA]</scope>
    <source>
        <strain evidence="2 3">EGI 60007</strain>
    </source>
</reference>
<evidence type="ECO:0000259" key="1">
    <source>
        <dbReference type="Pfam" id="PF13454"/>
    </source>
</evidence>
<comment type="caution">
    <text evidence="2">The sequence shown here is derived from an EMBL/GenBank/DDBJ whole genome shotgun (WGS) entry which is preliminary data.</text>
</comment>
<dbReference type="EMBL" id="WBJY01000001">
    <property type="protein sequence ID" value="KAB1650281.1"/>
    <property type="molecule type" value="Genomic_DNA"/>
</dbReference>
<keyword evidence="3" id="KW-1185">Reference proteome</keyword>
<gene>
    <name evidence="2" type="ORF">F8O04_08850</name>
</gene>
<organism evidence="2 3">
    <name type="scientific">Pseudoclavibacter endophyticus</name>
    <dbReference type="NCBI Taxonomy" id="1778590"/>
    <lineage>
        <taxon>Bacteria</taxon>
        <taxon>Bacillati</taxon>
        <taxon>Actinomycetota</taxon>
        <taxon>Actinomycetes</taxon>
        <taxon>Micrococcales</taxon>
        <taxon>Microbacteriaceae</taxon>
        <taxon>Pseudoclavibacter</taxon>
    </lineage>
</organism>
<dbReference type="PANTHER" id="PTHR40254">
    <property type="entry name" value="BLR0577 PROTEIN"/>
    <property type="match status" value="1"/>
</dbReference>
<dbReference type="Pfam" id="PF13454">
    <property type="entry name" value="NAD_binding_9"/>
    <property type="match status" value="1"/>
</dbReference>
<protein>
    <submittedName>
        <fullName evidence="2">Adenylate cyclase</fullName>
    </submittedName>
</protein>